<dbReference type="OrthoDB" id="6298835at2"/>
<gene>
    <name evidence="2" type="primary">hasA</name>
    <name evidence="1" type="ORF">ACZ76_09780</name>
    <name evidence="2" type="ORF">ERS008460_03927</name>
</gene>
<name>A0A0T9UYP5_YERAE</name>
<dbReference type="Gene3D" id="3.30.1500.10">
    <property type="entry name" value="Haem-binding HasA"/>
    <property type="match status" value="1"/>
</dbReference>
<reference evidence="2" key="2">
    <citation type="submission" date="2015-03" db="EMBL/GenBank/DDBJ databases">
        <authorList>
            <person name="Murphy D."/>
        </authorList>
    </citation>
    <scope>NUCLEOTIDE SEQUENCE [LARGE SCALE GENOMIC DNA]</scope>
    <source>
        <strain evidence="2">IP27925</strain>
    </source>
</reference>
<dbReference type="AlphaFoldDB" id="A0A0T9UYP5"/>
<dbReference type="EMBL" id="CP011975">
    <property type="protein sequence ID" value="AKP33815.1"/>
    <property type="molecule type" value="Genomic_DNA"/>
</dbReference>
<dbReference type="EMBL" id="CQEM01000026">
    <property type="protein sequence ID" value="CNL85088.1"/>
    <property type="molecule type" value="Genomic_DNA"/>
</dbReference>
<dbReference type="Pfam" id="PF06438">
    <property type="entry name" value="HasA"/>
    <property type="match status" value="1"/>
</dbReference>
<evidence type="ECO:0000313" key="4">
    <source>
        <dbReference type="Proteomes" id="UP000069914"/>
    </source>
</evidence>
<sequence>MTVTIKYDSQFADYTLTSYTHEWAEKHGDITEVARTARKYGQFEGGSAFEGTKYILPSSHNGGTGMVVEGDLKYSFMPQHTFFGKMESLELGEGIINNPDGVGQQLSEVQLKLSGLDITGEFDPAKQMSENHEGEMHKATYGLMRGNADPLLEILKAKGIETTTPLKDMAIASQFTDTMADAPIVDTVGVYEDSEGMLMAA</sequence>
<dbReference type="RefSeq" id="WP_048618781.1">
    <property type="nucleotide sequence ID" value="NZ_CABHQD010000333.1"/>
</dbReference>
<evidence type="ECO:0000313" key="2">
    <source>
        <dbReference type="EMBL" id="CNL85088.1"/>
    </source>
</evidence>
<evidence type="ECO:0000313" key="3">
    <source>
        <dbReference type="Proteomes" id="UP000040088"/>
    </source>
</evidence>
<accession>A0A0T9UYP5</accession>
<dbReference type="KEGG" id="yak:ACZ76_09780"/>
<dbReference type="InterPro" id="IPR010495">
    <property type="entry name" value="HasA_haem-bd"/>
</dbReference>
<reference evidence="3" key="3">
    <citation type="submission" date="2015-03" db="EMBL/GenBank/DDBJ databases">
        <authorList>
            <consortium name="Pathogen Informatics"/>
        </authorList>
    </citation>
    <scope>NUCLEOTIDE SEQUENCE [LARGE SCALE GENOMIC DNA]</scope>
    <source>
        <strain evidence="3">IP27925</strain>
    </source>
</reference>
<organism evidence="2 3">
    <name type="scientific">Yersinia aleksiciae</name>
    <dbReference type="NCBI Taxonomy" id="263819"/>
    <lineage>
        <taxon>Bacteria</taxon>
        <taxon>Pseudomonadati</taxon>
        <taxon>Pseudomonadota</taxon>
        <taxon>Gammaproteobacteria</taxon>
        <taxon>Enterobacterales</taxon>
        <taxon>Yersiniaceae</taxon>
        <taxon>Yersinia</taxon>
    </lineage>
</organism>
<dbReference type="GeneID" id="61902952"/>
<keyword evidence="4" id="KW-1185">Reference proteome</keyword>
<reference evidence="1 4" key="1">
    <citation type="journal article" date="2015" name="Genome Announc.">
        <title>De Novo Genome Sequence of Yersinia aleksiciae Y159T.</title>
        <authorList>
            <person name="Sprague L.D."/>
            <person name="Neubauer H."/>
        </authorList>
    </citation>
    <scope>NUCLEOTIDE SEQUENCE [LARGE SCALE GENOMIC DNA]</scope>
    <source>
        <strain evidence="1 4">159</strain>
    </source>
</reference>
<dbReference type="InterPro" id="IPR036912">
    <property type="entry name" value="HasA_haem-bd_sf"/>
</dbReference>
<protein>
    <submittedName>
        <fullName evidence="1 2">Hemophore HasA</fullName>
    </submittedName>
</protein>
<dbReference type="Proteomes" id="UP000069914">
    <property type="component" value="Chromosome"/>
</dbReference>
<dbReference type="Proteomes" id="UP000040088">
    <property type="component" value="Unassembled WGS sequence"/>
</dbReference>
<dbReference type="SUPFAM" id="SSF54621">
    <property type="entry name" value="Heme-binding protein A (HasA)"/>
    <property type="match status" value="1"/>
</dbReference>
<proteinExistence type="predicted"/>
<evidence type="ECO:0000313" key="1">
    <source>
        <dbReference type="EMBL" id="AKP33815.1"/>
    </source>
</evidence>